<name>A0A0A9BPP4_ARUDO</name>
<dbReference type="AlphaFoldDB" id="A0A0A9BPP4"/>
<evidence type="ECO:0000313" key="1">
    <source>
        <dbReference type="EMBL" id="JAD64098.1"/>
    </source>
</evidence>
<accession>A0A0A9BPP4</accession>
<organism evidence="1">
    <name type="scientific">Arundo donax</name>
    <name type="common">Giant reed</name>
    <name type="synonym">Donax arundinaceus</name>
    <dbReference type="NCBI Taxonomy" id="35708"/>
    <lineage>
        <taxon>Eukaryota</taxon>
        <taxon>Viridiplantae</taxon>
        <taxon>Streptophyta</taxon>
        <taxon>Embryophyta</taxon>
        <taxon>Tracheophyta</taxon>
        <taxon>Spermatophyta</taxon>
        <taxon>Magnoliopsida</taxon>
        <taxon>Liliopsida</taxon>
        <taxon>Poales</taxon>
        <taxon>Poaceae</taxon>
        <taxon>PACMAD clade</taxon>
        <taxon>Arundinoideae</taxon>
        <taxon>Arundineae</taxon>
        <taxon>Arundo</taxon>
    </lineage>
</organism>
<sequence>MLWEYRLPELRECITVSSKALSSCIKPKREYRYKH</sequence>
<dbReference type="EMBL" id="GBRH01233797">
    <property type="protein sequence ID" value="JAD64098.1"/>
    <property type="molecule type" value="Transcribed_RNA"/>
</dbReference>
<proteinExistence type="predicted"/>
<reference evidence="1" key="2">
    <citation type="journal article" date="2015" name="Data Brief">
        <title>Shoot transcriptome of the giant reed, Arundo donax.</title>
        <authorList>
            <person name="Barrero R.A."/>
            <person name="Guerrero F.D."/>
            <person name="Moolhuijzen P."/>
            <person name="Goolsby J.A."/>
            <person name="Tidwell J."/>
            <person name="Bellgard S.E."/>
            <person name="Bellgard M.I."/>
        </authorList>
    </citation>
    <scope>NUCLEOTIDE SEQUENCE</scope>
    <source>
        <tissue evidence="1">Shoot tissue taken approximately 20 cm above the soil surface</tissue>
    </source>
</reference>
<protein>
    <submittedName>
        <fullName evidence="1">Uncharacterized protein</fullName>
    </submittedName>
</protein>
<reference evidence="1" key="1">
    <citation type="submission" date="2014-09" db="EMBL/GenBank/DDBJ databases">
        <authorList>
            <person name="Magalhaes I.L.F."/>
            <person name="Oliveira U."/>
            <person name="Santos F.R."/>
            <person name="Vidigal T.H.D.A."/>
            <person name="Brescovit A.D."/>
            <person name="Santos A.J."/>
        </authorList>
    </citation>
    <scope>NUCLEOTIDE SEQUENCE</scope>
    <source>
        <tissue evidence="1">Shoot tissue taken approximately 20 cm above the soil surface</tissue>
    </source>
</reference>